<proteinExistence type="predicted"/>
<dbReference type="AlphaFoldDB" id="A0A0E9Q1X6"/>
<name>A0A0E9Q1X6_ANGAN</name>
<protein>
    <submittedName>
        <fullName evidence="1">Uncharacterized protein</fullName>
    </submittedName>
</protein>
<evidence type="ECO:0000313" key="1">
    <source>
        <dbReference type="EMBL" id="JAH10729.1"/>
    </source>
</evidence>
<accession>A0A0E9Q1X6</accession>
<organism evidence="1">
    <name type="scientific">Anguilla anguilla</name>
    <name type="common">European freshwater eel</name>
    <name type="synonym">Muraena anguilla</name>
    <dbReference type="NCBI Taxonomy" id="7936"/>
    <lineage>
        <taxon>Eukaryota</taxon>
        <taxon>Metazoa</taxon>
        <taxon>Chordata</taxon>
        <taxon>Craniata</taxon>
        <taxon>Vertebrata</taxon>
        <taxon>Euteleostomi</taxon>
        <taxon>Actinopterygii</taxon>
        <taxon>Neopterygii</taxon>
        <taxon>Teleostei</taxon>
        <taxon>Anguilliformes</taxon>
        <taxon>Anguillidae</taxon>
        <taxon>Anguilla</taxon>
    </lineage>
</organism>
<reference evidence="1" key="2">
    <citation type="journal article" date="2015" name="Fish Shellfish Immunol.">
        <title>Early steps in the European eel (Anguilla anguilla)-Vibrio vulnificus interaction in the gills: Role of the RtxA13 toxin.</title>
        <authorList>
            <person name="Callol A."/>
            <person name="Pajuelo D."/>
            <person name="Ebbesson L."/>
            <person name="Teles M."/>
            <person name="MacKenzie S."/>
            <person name="Amaro C."/>
        </authorList>
    </citation>
    <scope>NUCLEOTIDE SEQUENCE</scope>
</reference>
<sequence>MEMTCWCFAYLQQKNDLFQEMLHFIFKLDLDISLQIKEQKLTY</sequence>
<reference evidence="1" key="1">
    <citation type="submission" date="2014-11" db="EMBL/GenBank/DDBJ databases">
        <authorList>
            <person name="Amaro Gonzalez C."/>
        </authorList>
    </citation>
    <scope>NUCLEOTIDE SEQUENCE</scope>
</reference>
<dbReference type="EMBL" id="GBXM01097848">
    <property type="protein sequence ID" value="JAH10729.1"/>
    <property type="molecule type" value="Transcribed_RNA"/>
</dbReference>